<dbReference type="Gene3D" id="1.10.1740.10">
    <property type="match status" value="1"/>
</dbReference>
<dbReference type="EMBL" id="QUQO01000001">
    <property type="protein sequence ID" value="RFB05161.1"/>
    <property type="molecule type" value="Genomic_DNA"/>
</dbReference>
<sequence length="271" mass="29476">MSLVETFRPHLPFLRRYARALTGSQQSGDAYIRASLEALSADPDQIGTGITDGSEAPRIALYRLFHTIWSTTGAALQSQKDEIENSDLSPLDRLETLSPLSRQAYLLTMLEGFTRNEAAIILSLSPAEVDELVDTAQRDIESELRTNVLIIEDEAIIAADLEALVTELGHDVVGTAATRDEAVKTALSTKPGLILCDIQLADNSSGIDAAQDILASFDVPIIFITAFPERLLTGERPEPTYLISKPFQDNVVKAAIAQALFFHPAKDKKAA</sequence>
<dbReference type="AlphaFoldDB" id="A0A371RI98"/>
<dbReference type="InterPro" id="IPR001789">
    <property type="entry name" value="Sig_transdc_resp-reg_receiver"/>
</dbReference>
<dbReference type="Pfam" id="PF22029">
    <property type="entry name" value="PhyR_sigma2"/>
    <property type="match status" value="1"/>
</dbReference>
<dbReference type="InterPro" id="IPR053867">
    <property type="entry name" value="PhyR_sigma4"/>
</dbReference>
<dbReference type="InterPro" id="IPR050595">
    <property type="entry name" value="Bact_response_regulator"/>
</dbReference>
<dbReference type="InterPro" id="IPR036388">
    <property type="entry name" value="WH-like_DNA-bd_sf"/>
</dbReference>
<comment type="caution">
    <text evidence="4">The sequence shown here is derived from an EMBL/GenBank/DDBJ whole genome shotgun (WGS) entry which is preliminary data.</text>
</comment>
<feature type="modified residue" description="4-aspartylphosphate" evidence="2">
    <location>
        <position position="197"/>
    </location>
</feature>
<organism evidence="4 5">
    <name type="scientific">Parvularcula marina</name>
    <dbReference type="NCBI Taxonomy" id="2292771"/>
    <lineage>
        <taxon>Bacteria</taxon>
        <taxon>Pseudomonadati</taxon>
        <taxon>Pseudomonadota</taxon>
        <taxon>Alphaproteobacteria</taxon>
        <taxon>Parvularculales</taxon>
        <taxon>Parvularculaceae</taxon>
        <taxon>Parvularcula</taxon>
    </lineage>
</organism>
<dbReference type="InterPro" id="IPR053866">
    <property type="entry name" value="PhyR_sigma2"/>
</dbReference>
<dbReference type="PANTHER" id="PTHR44591">
    <property type="entry name" value="STRESS RESPONSE REGULATOR PROTEIN 1"/>
    <property type="match status" value="1"/>
</dbReference>
<keyword evidence="1 2" id="KW-0597">Phosphoprotein</keyword>
<proteinExistence type="predicted"/>
<dbReference type="InterPro" id="IPR011006">
    <property type="entry name" value="CheY-like_superfamily"/>
</dbReference>
<dbReference type="RefSeq" id="WP_116391792.1">
    <property type="nucleotide sequence ID" value="NZ_CAXQPM010000023.1"/>
</dbReference>
<dbReference type="PANTHER" id="PTHR44591:SF3">
    <property type="entry name" value="RESPONSE REGULATORY DOMAIN-CONTAINING PROTEIN"/>
    <property type="match status" value="1"/>
</dbReference>
<dbReference type="Gene3D" id="1.10.10.10">
    <property type="entry name" value="Winged helix-like DNA-binding domain superfamily/Winged helix DNA-binding domain"/>
    <property type="match status" value="1"/>
</dbReference>
<dbReference type="Proteomes" id="UP000264589">
    <property type="component" value="Unassembled WGS sequence"/>
</dbReference>
<dbReference type="Gene3D" id="3.40.50.2300">
    <property type="match status" value="1"/>
</dbReference>
<dbReference type="InParanoid" id="A0A371RI98"/>
<evidence type="ECO:0000313" key="4">
    <source>
        <dbReference type="EMBL" id="RFB05161.1"/>
    </source>
</evidence>
<dbReference type="PROSITE" id="PS50110">
    <property type="entry name" value="RESPONSE_REGULATORY"/>
    <property type="match status" value="1"/>
</dbReference>
<dbReference type="NCBIfam" id="NF006623">
    <property type="entry name" value="PRK09191.1"/>
    <property type="match status" value="1"/>
</dbReference>
<dbReference type="SMART" id="SM00448">
    <property type="entry name" value="REC"/>
    <property type="match status" value="1"/>
</dbReference>
<gene>
    <name evidence="4" type="ORF">DX908_07775</name>
</gene>
<dbReference type="CDD" id="cd17540">
    <property type="entry name" value="REC_PhyR"/>
    <property type="match status" value="1"/>
</dbReference>
<dbReference type="GO" id="GO:0000160">
    <property type="term" value="P:phosphorelay signal transduction system"/>
    <property type="evidence" value="ECO:0007669"/>
    <property type="project" value="InterPro"/>
</dbReference>
<dbReference type="Pfam" id="PF22233">
    <property type="entry name" value="PhyR_sigma-like"/>
    <property type="match status" value="1"/>
</dbReference>
<evidence type="ECO:0000259" key="3">
    <source>
        <dbReference type="PROSITE" id="PS50110"/>
    </source>
</evidence>
<dbReference type="PIRSF" id="PIRSF036400">
    <property type="entry name" value="RR_Ctr_UCP036400"/>
    <property type="match status" value="1"/>
</dbReference>
<protein>
    <submittedName>
        <fullName evidence="4">Response regulator</fullName>
    </submittedName>
</protein>
<name>A0A371RI98_9PROT</name>
<dbReference type="InterPro" id="IPR014605">
    <property type="entry name" value="Sig_resp-reg_PhyR"/>
</dbReference>
<feature type="domain" description="Response regulatory" evidence="3">
    <location>
        <begin position="147"/>
        <end position="260"/>
    </location>
</feature>
<dbReference type="OrthoDB" id="9786101at2"/>
<dbReference type="Pfam" id="PF00072">
    <property type="entry name" value="Response_reg"/>
    <property type="match status" value="1"/>
</dbReference>
<evidence type="ECO:0000256" key="1">
    <source>
        <dbReference type="ARBA" id="ARBA00022553"/>
    </source>
</evidence>
<dbReference type="SUPFAM" id="SSF52172">
    <property type="entry name" value="CheY-like"/>
    <property type="match status" value="1"/>
</dbReference>
<reference evidence="4 5" key="1">
    <citation type="submission" date="2018-08" db="EMBL/GenBank/DDBJ databases">
        <title>Parvularcula sp. SM1705, isolated from surface water of the South Sea China.</title>
        <authorList>
            <person name="Sun L."/>
        </authorList>
    </citation>
    <scope>NUCLEOTIDE SEQUENCE [LARGE SCALE GENOMIC DNA]</scope>
    <source>
        <strain evidence="4 5">SM1705</strain>
    </source>
</reference>
<evidence type="ECO:0000256" key="2">
    <source>
        <dbReference type="PROSITE-ProRule" id="PRU00169"/>
    </source>
</evidence>
<evidence type="ECO:0000313" key="5">
    <source>
        <dbReference type="Proteomes" id="UP000264589"/>
    </source>
</evidence>
<keyword evidence="5" id="KW-1185">Reference proteome</keyword>
<accession>A0A371RI98</accession>